<organism evidence="2 3">
    <name type="scientific">Paenibacillus sabuli</name>
    <dbReference type="NCBI Taxonomy" id="2772509"/>
    <lineage>
        <taxon>Bacteria</taxon>
        <taxon>Bacillati</taxon>
        <taxon>Bacillota</taxon>
        <taxon>Bacilli</taxon>
        <taxon>Bacillales</taxon>
        <taxon>Paenibacillaceae</taxon>
        <taxon>Paenibacillus</taxon>
    </lineage>
</organism>
<name>A0A927GT82_9BACL</name>
<evidence type="ECO:0000313" key="3">
    <source>
        <dbReference type="Proteomes" id="UP000621560"/>
    </source>
</evidence>
<dbReference type="AlphaFoldDB" id="A0A927GT82"/>
<protein>
    <submittedName>
        <fullName evidence="2">DUF2164 domain-containing protein</fullName>
    </submittedName>
</protein>
<sequence length="80" mass="9334">MIPIKLPREQKQRLIDELRHYVATELDLELGELAGENLLDHAMRALAPYVYNQALADARAKVEQQWTSLEEELYALEKRN</sequence>
<keyword evidence="1" id="KW-0175">Coiled coil</keyword>
<reference evidence="2" key="1">
    <citation type="submission" date="2020-09" db="EMBL/GenBank/DDBJ databases">
        <title>A novel bacterium of genus Paenibacillus, isolated from South China Sea.</title>
        <authorList>
            <person name="Huang H."/>
            <person name="Mo K."/>
            <person name="Hu Y."/>
        </authorList>
    </citation>
    <scope>NUCLEOTIDE SEQUENCE</scope>
    <source>
        <strain evidence="2">IB182496</strain>
    </source>
</reference>
<dbReference type="RefSeq" id="WP_190919550.1">
    <property type="nucleotide sequence ID" value="NZ_JACXIZ010000027.1"/>
</dbReference>
<accession>A0A927GT82</accession>
<gene>
    <name evidence="2" type="ORF">IDH44_16635</name>
</gene>
<dbReference type="Pfam" id="PF09932">
    <property type="entry name" value="DUF2164"/>
    <property type="match status" value="1"/>
</dbReference>
<comment type="caution">
    <text evidence="2">The sequence shown here is derived from an EMBL/GenBank/DDBJ whole genome shotgun (WGS) entry which is preliminary data.</text>
</comment>
<proteinExistence type="predicted"/>
<feature type="coiled-coil region" evidence="1">
    <location>
        <begin position="52"/>
        <end position="79"/>
    </location>
</feature>
<evidence type="ECO:0000313" key="2">
    <source>
        <dbReference type="EMBL" id="MBD2846825.1"/>
    </source>
</evidence>
<keyword evidence="3" id="KW-1185">Reference proteome</keyword>
<dbReference type="InterPro" id="IPR018680">
    <property type="entry name" value="DUF2164"/>
</dbReference>
<evidence type="ECO:0000256" key="1">
    <source>
        <dbReference type="SAM" id="Coils"/>
    </source>
</evidence>
<dbReference type="EMBL" id="JACXIZ010000027">
    <property type="protein sequence ID" value="MBD2846825.1"/>
    <property type="molecule type" value="Genomic_DNA"/>
</dbReference>
<dbReference type="Proteomes" id="UP000621560">
    <property type="component" value="Unassembled WGS sequence"/>
</dbReference>